<reference evidence="2 3" key="1">
    <citation type="journal article" date="2012" name="PLoS Pathog.">
        <title>Diverse lifestyles and strategies of plant pathogenesis encoded in the genomes of eighteen Dothideomycetes fungi.</title>
        <authorList>
            <person name="Ohm R.A."/>
            <person name="Feau N."/>
            <person name="Henrissat B."/>
            <person name="Schoch C.L."/>
            <person name="Horwitz B.A."/>
            <person name="Barry K.W."/>
            <person name="Condon B.J."/>
            <person name="Copeland A.C."/>
            <person name="Dhillon B."/>
            <person name="Glaser F."/>
            <person name="Hesse C.N."/>
            <person name="Kosti I."/>
            <person name="LaButti K."/>
            <person name="Lindquist E.A."/>
            <person name="Lucas S."/>
            <person name="Salamov A.A."/>
            <person name="Bradshaw R.E."/>
            <person name="Ciuffetti L."/>
            <person name="Hamelin R.C."/>
            <person name="Kema G.H.J."/>
            <person name="Lawrence C."/>
            <person name="Scott J.A."/>
            <person name="Spatafora J.W."/>
            <person name="Turgeon B.G."/>
            <person name="de Wit P.J.G.M."/>
            <person name="Zhong S."/>
            <person name="Goodwin S.B."/>
            <person name="Grigoriev I.V."/>
        </authorList>
    </citation>
    <scope>NUCLEOTIDE SEQUENCE [LARGE SCALE GENOMIC DNA]</scope>
    <source>
        <strain evidence="2 3">SO2202</strain>
    </source>
</reference>
<proteinExistence type="predicted"/>
<evidence type="ECO:0000313" key="3">
    <source>
        <dbReference type="Proteomes" id="UP000016931"/>
    </source>
</evidence>
<keyword evidence="3" id="KW-1185">Reference proteome</keyword>
<dbReference type="GeneID" id="27904977"/>
<dbReference type="EMBL" id="KB456271">
    <property type="protein sequence ID" value="EMF08477.1"/>
    <property type="molecule type" value="Genomic_DNA"/>
</dbReference>
<evidence type="ECO:0000256" key="1">
    <source>
        <dbReference type="SAM" id="MobiDB-lite"/>
    </source>
</evidence>
<dbReference type="HOGENOM" id="CLU_1741722_0_0_1"/>
<dbReference type="AlphaFoldDB" id="M3CWH4"/>
<organism evidence="2 3">
    <name type="scientific">Sphaerulina musiva (strain SO2202)</name>
    <name type="common">Poplar stem canker fungus</name>
    <name type="synonym">Septoria musiva</name>
    <dbReference type="NCBI Taxonomy" id="692275"/>
    <lineage>
        <taxon>Eukaryota</taxon>
        <taxon>Fungi</taxon>
        <taxon>Dikarya</taxon>
        <taxon>Ascomycota</taxon>
        <taxon>Pezizomycotina</taxon>
        <taxon>Dothideomycetes</taxon>
        <taxon>Dothideomycetidae</taxon>
        <taxon>Mycosphaerellales</taxon>
        <taxon>Mycosphaerellaceae</taxon>
        <taxon>Sphaerulina</taxon>
    </lineage>
</organism>
<dbReference type="Proteomes" id="UP000016931">
    <property type="component" value="Unassembled WGS sequence"/>
</dbReference>
<protein>
    <submittedName>
        <fullName evidence="2">Uncharacterized protein</fullName>
    </submittedName>
</protein>
<evidence type="ECO:0000313" key="2">
    <source>
        <dbReference type="EMBL" id="EMF08477.1"/>
    </source>
</evidence>
<feature type="region of interest" description="Disordered" evidence="1">
    <location>
        <begin position="81"/>
        <end position="107"/>
    </location>
</feature>
<feature type="compositionally biased region" description="Polar residues" evidence="1">
    <location>
        <begin position="94"/>
        <end position="107"/>
    </location>
</feature>
<gene>
    <name evidence="2" type="ORF">SEPMUDRAFT_159364</name>
</gene>
<dbReference type="RefSeq" id="XP_016756598.1">
    <property type="nucleotide sequence ID" value="XM_016907840.1"/>
</dbReference>
<accession>M3CWH4</accession>
<sequence length="150" mass="15987">MSLWLSQTTRSLPFLTATLTATNITLLTLSFSPAETQSISAGGHGQTSLTCSGRMSEKWALNTSKLRPRYGVHAAHLAAAAAERRMKRQKSASDEQSAPAVSSHNTSGMRCWTKRGLAIPGWICSLSSNKRREIPADAAGGHGSAGFCVR</sequence>
<name>M3CWH4_SPHMS</name>